<dbReference type="InterPro" id="IPR052541">
    <property type="entry name" value="SQRD"/>
</dbReference>
<dbReference type="PANTHER" id="PTHR43755:SF1">
    <property type="entry name" value="FAD-DEPENDENT PYRIDINE NUCLEOTIDE-DISULPHIDE OXIDOREDUCTASE"/>
    <property type="match status" value="1"/>
</dbReference>
<reference evidence="2" key="2">
    <citation type="journal article" date="2014" name="ISME J.">
        <title>Microbial stratification in low pH oxic and suboxic macroscopic growths along an acid mine drainage.</title>
        <authorList>
            <person name="Mendez-Garcia C."/>
            <person name="Mesa V."/>
            <person name="Sprenger R.R."/>
            <person name="Richter M."/>
            <person name="Diez M.S."/>
            <person name="Solano J."/>
            <person name="Bargiela R."/>
            <person name="Golyshina O.V."/>
            <person name="Manteca A."/>
            <person name="Ramos J.L."/>
            <person name="Gallego J.R."/>
            <person name="Llorente I."/>
            <person name="Martins Dos Santos V.A."/>
            <person name="Jensen O.N."/>
            <person name="Pelaez A.I."/>
            <person name="Sanchez J."/>
            <person name="Ferrer M."/>
        </authorList>
    </citation>
    <scope>NUCLEOTIDE SEQUENCE</scope>
</reference>
<gene>
    <name evidence="2" type="ORF">B1B_05001</name>
</gene>
<reference evidence="2" key="1">
    <citation type="submission" date="2013-08" db="EMBL/GenBank/DDBJ databases">
        <authorList>
            <person name="Mendez C."/>
            <person name="Richter M."/>
            <person name="Ferrer M."/>
            <person name="Sanchez J."/>
        </authorList>
    </citation>
    <scope>NUCLEOTIDE SEQUENCE</scope>
</reference>
<dbReference type="InterPro" id="IPR036188">
    <property type="entry name" value="FAD/NAD-bd_sf"/>
</dbReference>
<evidence type="ECO:0000313" key="2">
    <source>
        <dbReference type="EMBL" id="EQD70453.1"/>
    </source>
</evidence>
<accession>T1BPF0</accession>
<dbReference type="EMBL" id="AUZY01003134">
    <property type="protein sequence ID" value="EQD70453.1"/>
    <property type="molecule type" value="Genomic_DNA"/>
</dbReference>
<feature type="domain" description="FAD/NAD(P)-binding" evidence="1">
    <location>
        <begin position="3"/>
        <end position="128"/>
    </location>
</feature>
<dbReference type="GO" id="GO:0016491">
    <property type="term" value="F:oxidoreductase activity"/>
    <property type="evidence" value="ECO:0007669"/>
    <property type="project" value="InterPro"/>
</dbReference>
<protein>
    <submittedName>
        <fullName evidence="2">Sulfide quinone reductase</fullName>
    </submittedName>
</protein>
<dbReference type="InterPro" id="IPR023753">
    <property type="entry name" value="FAD/NAD-binding_dom"/>
</dbReference>
<evidence type="ECO:0000259" key="1">
    <source>
        <dbReference type="Pfam" id="PF07992"/>
    </source>
</evidence>
<organism evidence="2">
    <name type="scientific">mine drainage metagenome</name>
    <dbReference type="NCBI Taxonomy" id="410659"/>
    <lineage>
        <taxon>unclassified sequences</taxon>
        <taxon>metagenomes</taxon>
        <taxon>ecological metagenomes</taxon>
    </lineage>
</organism>
<dbReference type="Gene3D" id="3.50.50.100">
    <property type="match status" value="1"/>
</dbReference>
<comment type="caution">
    <text evidence="2">The sequence shown here is derived from an EMBL/GenBank/DDBJ whole genome shotgun (WGS) entry which is preliminary data.</text>
</comment>
<dbReference type="Pfam" id="PF07992">
    <property type="entry name" value="Pyr_redox_2"/>
    <property type="match status" value="1"/>
</dbReference>
<name>T1BPF0_9ZZZZ</name>
<dbReference type="PANTHER" id="PTHR43755">
    <property type="match status" value="1"/>
</dbReference>
<dbReference type="SUPFAM" id="SSF51905">
    <property type="entry name" value="FAD/NAD(P)-binding domain"/>
    <property type="match status" value="1"/>
</dbReference>
<dbReference type="AlphaFoldDB" id="T1BPF0"/>
<sequence length="148" mass="15874">MAKIIVLGAGIGGMTAAYELRAGLGDDHAITVVGDGPGFSFTPSNPWVGVGWRKRDDVVLEVKPCLARKKIEFVGEPATEIRAAQNVLVTRSGKELAYDYLVICTGPKLAFDEIPGLAPDKHSHSICTTPHAEATWNAYQEFVKNPGP</sequence>
<feature type="non-terminal residue" evidence="2">
    <location>
        <position position="148"/>
    </location>
</feature>
<proteinExistence type="predicted"/>